<evidence type="ECO:0000313" key="3">
    <source>
        <dbReference type="EMBL" id="ORY55244.1"/>
    </source>
</evidence>
<reference evidence="3 4" key="1">
    <citation type="submission" date="2016-07" db="EMBL/GenBank/DDBJ databases">
        <title>Pervasive Adenine N6-methylation of Active Genes in Fungi.</title>
        <authorList>
            <consortium name="DOE Joint Genome Institute"/>
            <person name="Mondo S.J."/>
            <person name="Dannebaum R.O."/>
            <person name="Kuo R.C."/>
            <person name="Labutti K."/>
            <person name="Haridas S."/>
            <person name="Kuo A."/>
            <person name="Salamov A."/>
            <person name="Ahrendt S.R."/>
            <person name="Lipzen A."/>
            <person name="Sullivan W."/>
            <person name="Andreopoulos W.B."/>
            <person name="Clum A."/>
            <person name="Lindquist E."/>
            <person name="Daum C."/>
            <person name="Ramamoorthy G.K."/>
            <person name="Gryganskyi A."/>
            <person name="Culley D."/>
            <person name="Magnuson J.K."/>
            <person name="James T.Y."/>
            <person name="O'Malley M.A."/>
            <person name="Stajich J.E."/>
            <person name="Spatafora J.W."/>
            <person name="Visel A."/>
            <person name="Grigoriev I.V."/>
        </authorList>
    </citation>
    <scope>NUCLEOTIDE SEQUENCE [LARGE SCALE GENOMIC DNA]</scope>
    <source>
        <strain evidence="3 4">CBS 129021</strain>
    </source>
</reference>
<evidence type="ECO:0000256" key="1">
    <source>
        <dbReference type="SAM" id="MobiDB-lite"/>
    </source>
</evidence>
<dbReference type="EMBL" id="MCFJ01000028">
    <property type="protein sequence ID" value="ORY55244.1"/>
    <property type="molecule type" value="Genomic_DNA"/>
</dbReference>
<feature type="chain" id="PRO_5012011078" evidence="2">
    <location>
        <begin position="25"/>
        <end position="177"/>
    </location>
</feature>
<dbReference type="InParanoid" id="A0A1Y2D7U0"/>
<comment type="caution">
    <text evidence="3">The sequence shown here is derived from an EMBL/GenBank/DDBJ whole genome shotgun (WGS) entry which is preliminary data.</text>
</comment>
<dbReference type="Proteomes" id="UP000193689">
    <property type="component" value="Unassembled WGS sequence"/>
</dbReference>
<gene>
    <name evidence="3" type="ORF">BCR38DRAFT_479149</name>
</gene>
<evidence type="ECO:0000256" key="2">
    <source>
        <dbReference type="SAM" id="SignalP"/>
    </source>
</evidence>
<keyword evidence="4" id="KW-1185">Reference proteome</keyword>
<dbReference type="GeneID" id="63779347"/>
<feature type="compositionally biased region" description="Basic and acidic residues" evidence="1">
    <location>
        <begin position="93"/>
        <end position="104"/>
    </location>
</feature>
<evidence type="ECO:0000313" key="4">
    <source>
        <dbReference type="Proteomes" id="UP000193689"/>
    </source>
</evidence>
<dbReference type="AlphaFoldDB" id="A0A1Y2D7U0"/>
<feature type="signal peptide" evidence="2">
    <location>
        <begin position="1"/>
        <end position="24"/>
    </location>
</feature>
<name>A0A1Y2D7U0_9PEZI</name>
<proteinExistence type="predicted"/>
<accession>A0A1Y2D7U0</accession>
<keyword evidence="2" id="KW-0732">Signal</keyword>
<protein>
    <submittedName>
        <fullName evidence="3">Uncharacterized protein</fullName>
    </submittedName>
</protein>
<dbReference type="RefSeq" id="XP_040709515.1">
    <property type="nucleotide sequence ID" value="XM_040863135.1"/>
</dbReference>
<sequence length="177" mass="19799">MIFTKVFTLAILAAIPAYTVPVSSVPPNALNVKLNDKMSKDMDNPPDKDNDMYSALQARADEEADINAHEFQPPKANAAEMVSRDIGTSDLAETDKEVSKRSNEPRGFNHHHGGRGKWVNHHRGVHKAAIHRGACLGGVHRNRRGKHHGAGYYKKLNRISGHTRNWDHGARRAYHHH</sequence>
<feature type="region of interest" description="Disordered" evidence="1">
    <location>
        <begin position="89"/>
        <end position="119"/>
    </location>
</feature>
<feature type="compositionally biased region" description="Basic residues" evidence="1">
    <location>
        <begin position="108"/>
        <end position="119"/>
    </location>
</feature>
<organism evidence="3 4">
    <name type="scientific">Pseudomassariella vexata</name>
    <dbReference type="NCBI Taxonomy" id="1141098"/>
    <lineage>
        <taxon>Eukaryota</taxon>
        <taxon>Fungi</taxon>
        <taxon>Dikarya</taxon>
        <taxon>Ascomycota</taxon>
        <taxon>Pezizomycotina</taxon>
        <taxon>Sordariomycetes</taxon>
        <taxon>Xylariomycetidae</taxon>
        <taxon>Amphisphaeriales</taxon>
        <taxon>Pseudomassariaceae</taxon>
        <taxon>Pseudomassariella</taxon>
    </lineage>
</organism>